<evidence type="ECO:0000256" key="1">
    <source>
        <dbReference type="ARBA" id="ARBA00005417"/>
    </source>
</evidence>
<keyword evidence="3" id="KW-0547">Nucleotide-binding</keyword>
<dbReference type="EMBL" id="BMKR01000029">
    <property type="protein sequence ID" value="GGF99820.1"/>
    <property type="molecule type" value="Genomic_DNA"/>
</dbReference>
<comment type="similarity">
    <text evidence="1">Belongs to the ABC transporter superfamily.</text>
</comment>
<dbReference type="AlphaFoldDB" id="A0A917CX68"/>
<dbReference type="InterPro" id="IPR003439">
    <property type="entry name" value="ABC_transporter-like_ATP-bd"/>
</dbReference>
<evidence type="ECO:0000313" key="7">
    <source>
        <dbReference type="Proteomes" id="UP000637643"/>
    </source>
</evidence>
<dbReference type="GO" id="GO:0005524">
    <property type="term" value="F:ATP binding"/>
    <property type="evidence" value="ECO:0007669"/>
    <property type="project" value="UniProtKB-KW"/>
</dbReference>
<evidence type="ECO:0000256" key="4">
    <source>
        <dbReference type="ARBA" id="ARBA00022840"/>
    </source>
</evidence>
<dbReference type="Pfam" id="PF00005">
    <property type="entry name" value="ABC_tran"/>
    <property type="match status" value="1"/>
</dbReference>
<dbReference type="InterPro" id="IPR050319">
    <property type="entry name" value="ABC_transp_ATP-bind"/>
</dbReference>
<evidence type="ECO:0000256" key="3">
    <source>
        <dbReference type="ARBA" id="ARBA00022741"/>
    </source>
</evidence>
<dbReference type="Gene3D" id="3.40.50.300">
    <property type="entry name" value="P-loop containing nucleotide triphosphate hydrolases"/>
    <property type="match status" value="1"/>
</dbReference>
<dbReference type="SUPFAM" id="SSF52540">
    <property type="entry name" value="P-loop containing nucleoside triphosphate hydrolases"/>
    <property type="match status" value="1"/>
</dbReference>
<dbReference type="Proteomes" id="UP000637643">
    <property type="component" value="Unassembled WGS sequence"/>
</dbReference>
<protein>
    <recommendedName>
        <fullName evidence="5">ABC transporter domain-containing protein</fullName>
    </recommendedName>
</protein>
<dbReference type="InterPro" id="IPR027417">
    <property type="entry name" value="P-loop_NTPase"/>
</dbReference>
<organism evidence="6 7">
    <name type="scientific">Paenibacillus albidus</name>
    <dbReference type="NCBI Taxonomy" id="2041023"/>
    <lineage>
        <taxon>Bacteria</taxon>
        <taxon>Bacillati</taxon>
        <taxon>Bacillota</taxon>
        <taxon>Bacilli</taxon>
        <taxon>Bacillales</taxon>
        <taxon>Paenibacillaceae</taxon>
        <taxon>Paenibacillus</taxon>
    </lineage>
</organism>
<accession>A0A917CX68</accession>
<name>A0A917CX68_9BACL</name>
<sequence>MVDLGPEHLDRYPNELSGGQRQRIAIARGISLQPRLLICDEPTSSLDVTVQAHILQLLKQLQTDLEMSFLFISHDIASFIR</sequence>
<evidence type="ECO:0000313" key="6">
    <source>
        <dbReference type="EMBL" id="GGF99820.1"/>
    </source>
</evidence>
<dbReference type="PANTHER" id="PTHR43776">
    <property type="entry name" value="TRANSPORT ATP-BINDING PROTEIN"/>
    <property type="match status" value="1"/>
</dbReference>
<comment type="caution">
    <text evidence="6">The sequence shown here is derived from an EMBL/GenBank/DDBJ whole genome shotgun (WGS) entry which is preliminary data.</text>
</comment>
<evidence type="ECO:0000259" key="5">
    <source>
        <dbReference type="Pfam" id="PF00005"/>
    </source>
</evidence>
<dbReference type="GO" id="GO:0016887">
    <property type="term" value="F:ATP hydrolysis activity"/>
    <property type="evidence" value="ECO:0007669"/>
    <property type="project" value="InterPro"/>
</dbReference>
<keyword evidence="4" id="KW-0067">ATP-binding</keyword>
<proteinExistence type="inferred from homology"/>
<dbReference type="PANTHER" id="PTHR43776:SF7">
    <property type="entry name" value="D,D-DIPEPTIDE TRANSPORT ATP-BINDING PROTEIN DDPF-RELATED"/>
    <property type="match status" value="1"/>
</dbReference>
<evidence type="ECO:0000256" key="2">
    <source>
        <dbReference type="ARBA" id="ARBA00022448"/>
    </source>
</evidence>
<feature type="domain" description="ABC transporter" evidence="5">
    <location>
        <begin position="4"/>
        <end position="44"/>
    </location>
</feature>
<keyword evidence="2" id="KW-0813">Transport</keyword>
<reference evidence="6" key="1">
    <citation type="journal article" date="2014" name="Int. J. Syst. Evol. Microbiol.">
        <title>Complete genome sequence of Corynebacterium casei LMG S-19264T (=DSM 44701T), isolated from a smear-ripened cheese.</title>
        <authorList>
            <consortium name="US DOE Joint Genome Institute (JGI-PGF)"/>
            <person name="Walter F."/>
            <person name="Albersmeier A."/>
            <person name="Kalinowski J."/>
            <person name="Ruckert C."/>
        </authorList>
    </citation>
    <scope>NUCLEOTIDE SEQUENCE</scope>
    <source>
        <strain evidence="6">CGMCC 1.16134</strain>
    </source>
</reference>
<gene>
    <name evidence="6" type="ORF">GCM10010912_50800</name>
</gene>
<reference evidence="6" key="2">
    <citation type="submission" date="2020-09" db="EMBL/GenBank/DDBJ databases">
        <authorList>
            <person name="Sun Q."/>
            <person name="Zhou Y."/>
        </authorList>
    </citation>
    <scope>NUCLEOTIDE SEQUENCE</scope>
    <source>
        <strain evidence="6">CGMCC 1.16134</strain>
    </source>
</reference>
<keyword evidence="7" id="KW-1185">Reference proteome</keyword>